<evidence type="ECO:0000256" key="5">
    <source>
        <dbReference type="ARBA" id="ARBA00022989"/>
    </source>
</evidence>
<keyword evidence="4" id="KW-0479">Metal-binding</keyword>
<keyword evidence="2" id="KW-0349">Heme</keyword>
<dbReference type="InterPro" id="IPR034804">
    <property type="entry name" value="SQR/QFR_C/D"/>
</dbReference>
<feature type="transmembrane region" description="Helical" evidence="8">
    <location>
        <begin position="86"/>
        <end position="106"/>
    </location>
</feature>
<evidence type="ECO:0000256" key="7">
    <source>
        <dbReference type="ARBA" id="ARBA00023136"/>
    </source>
</evidence>
<protein>
    <submittedName>
        <fullName evidence="9">Succinate dehydrogenase</fullName>
    </submittedName>
</protein>
<evidence type="ECO:0000256" key="1">
    <source>
        <dbReference type="ARBA" id="ARBA00004370"/>
    </source>
</evidence>
<keyword evidence="6" id="KW-0408">Iron</keyword>
<sequence>MRGFEPFAWIFQAVTGIVMVFLITAHFLATHANHELLSYETAVSRLGSFEYKVFYFFLLLFVTFHAFNGLRAIILDTEGGMRRRKAVNALILVIALVAFFYGAFLLSKF</sequence>
<name>A0A7J3M3Y5_ARCFL</name>
<dbReference type="SUPFAM" id="SSF81343">
    <property type="entry name" value="Fumarate reductase respiratory complex transmembrane subunits"/>
    <property type="match status" value="1"/>
</dbReference>
<accession>A0A7J3M3Y5</accession>
<dbReference type="InterPro" id="IPR014314">
    <property type="entry name" value="Succ_DH_cytb556"/>
</dbReference>
<evidence type="ECO:0000313" key="9">
    <source>
        <dbReference type="EMBL" id="HGT83603.1"/>
    </source>
</evidence>
<dbReference type="Gene3D" id="1.20.1300.10">
    <property type="entry name" value="Fumarate reductase/succinate dehydrogenase, transmembrane subunit"/>
    <property type="match status" value="1"/>
</dbReference>
<dbReference type="GO" id="GO:0016020">
    <property type="term" value="C:membrane"/>
    <property type="evidence" value="ECO:0007669"/>
    <property type="project" value="UniProtKB-SubCell"/>
</dbReference>
<organism evidence="9">
    <name type="scientific">Archaeoglobus fulgidus</name>
    <dbReference type="NCBI Taxonomy" id="2234"/>
    <lineage>
        <taxon>Archaea</taxon>
        <taxon>Methanobacteriati</taxon>
        <taxon>Methanobacteriota</taxon>
        <taxon>Archaeoglobi</taxon>
        <taxon>Archaeoglobales</taxon>
        <taxon>Archaeoglobaceae</taxon>
        <taxon>Archaeoglobus</taxon>
    </lineage>
</organism>
<comment type="subcellular location">
    <subcellularLocation>
        <location evidence="1">Membrane</location>
    </subcellularLocation>
</comment>
<dbReference type="GO" id="GO:0009055">
    <property type="term" value="F:electron transfer activity"/>
    <property type="evidence" value="ECO:0007669"/>
    <property type="project" value="InterPro"/>
</dbReference>
<feature type="transmembrane region" description="Helical" evidence="8">
    <location>
        <begin position="53"/>
        <end position="74"/>
    </location>
</feature>
<proteinExistence type="predicted"/>
<keyword evidence="3 8" id="KW-0812">Transmembrane</keyword>
<comment type="caution">
    <text evidence="9">The sequence shown here is derived from an EMBL/GenBank/DDBJ whole genome shotgun (WGS) entry which is preliminary data.</text>
</comment>
<dbReference type="Pfam" id="PF01127">
    <property type="entry name" value="Sdh_cyt"/>
    <property type="match status" value="1"/>
</dbReference>
<evidence type="ECO:0000256" key="2">
    <source>
        <dbReference type="ARBA" id="ARBA00022617"/>
    </source>
</evidence>
<dbReference type="PIRSF" id="PIRSF000178">
    <property type="entry name" value="SDH_cyt_b560"/>
    <property type="match status" value="1"/>
</dbReference>
<evidence type="ECO:0000256" key="6">
    <source>
        <dbReference type="ARBA" id="ARBA00023004"/>
    </source>
</evidence>
<keyword evidence="7 8" id="KW-0472">Membrane</keyword>
<dbReference type="GO" id="GO:0006099">
    <property type="term" value="P:tricarboxylic acid cycle"/>
    <property type="evidence" value="ECO:0007669"/>
    <property type="project" value="InterPro"/>
</dbReference>
<dbReference type="AlphaFoldDB" id="A0A7J3M3Y5"/>
<evidence type="ECO:0000256" key="8">
    <source>
        <dbReference type="SAM" id="Phobius"/>
    </source>
</evidence>
<keyword evidence="5 8" id="KW-1133">Transmembrane helix</keyword>
<dbReference type="EMBL" id="DSYZ01000144">
    <property type="protein sequence ID" value="HGT83603.1"/>
    <property type="molecule type" value="Genomic_DNA"/>
</dbReference>
<dbReference type="GO" id="GO:0046872">
    <property type="term" value="F:metal ion binding"/>
    <property type="evidence" value="ECO:0007669"/>
    <property type="project" value="UniProtKB-KW"/>
</dbReference>
<gene>
    <name evidence="9" type="ORF">ENT52_07770</name>
</gene>
<evidence type="ECO:0000256" key="3">
    <source>
        <dbReference type="ARBA" id="ARBA00022692"/>
    </source>
</evidence>
<reference evidence="9" key="1">
    <citation type="journal article" date="2020" name="mSystems">
        <title>Genome- and Community-Level Interaction Insights into Carbon Utilization and Element Cycling Functions of Hydrothermarchaeota in Hydrothermal Sediment.</title>
        <authorList>
            <person name="Zhou Z."/>
            <person name="Liu Y."/>
            <person name="Xu W."/>
            <person name="Pan J."/>
            <person name="Luo Z.H."/>
            <person name="Li M."/>
        </authorList>
    </citation>
    <scope>NUCLEOTIDE SEQUENCE [LARGE SCALE GENOMIC DNA]</scope>
    <source>
        <strain evidence="9">SpSt-587</strain>
    </source>
</reference>
<dbReference type="InterPro" id="IPR000701">
    <property type="entry name" value="SuccDH_FuR_B_TM-su"/>
</dbReference>
<evidence type="ECO:0000256" key="4">
    <source>
        <dbReference type="ARBA" id="ARBA00022723"/>
    </source>
</evidence>
<feature type="transmembrane region" description="Helical" evidence="8">
    <location>
        <begin position="7"/>
        <end position="29"/>
    </location>
</feature>